<dbReference type="GO" id="GO:0005737">
    <property type="term" value="C:cytoplasm"/>
    <property type="evidence" value="ECO:0007669"/>
    <property type="project" value="TreeGrafter"/>
</dbReference>
<dbReference type="AlphaFoldDB" id="E1R9W8"/>
<reference evidence="2 3" key="1">
    <citation type="journal article" date="2010" name="Stand. Genomic Sci.">
        <title>Complete genome sequence of Spirochaeta smaragdinae type strain (SEBR 4228).</title>
        <authorList>
            <person name="Mavromatis K."/>
            <person name="Yasawong M."/>
            <person name="Chertkov O."/>
            <person name="Lapidus A."/>
            <person name="Lucas S."/>
            <person name="Nolan M."/>
            <person name="Del Rio T.G."/>
            <person name="Tice H."/>
            <person name="Cheng J.F."/>
            <person name="Pitluck S."/>
            <person name="Liolios K."/>
            <person name="Ivanova N."/>
            <person name="Tapia R."/>
            <person name="Han C."/>
            <person name="Bruce D."/>
            <person name="Goodwin L."/>
            <person name="Pati A."/>
            <person name="Chen A."/>
            <person name="Palaniappan K."/>
            <person name="Land M."/>
            <person name="Hauser L."/>
            <person name="Chang Y.J."/>
            <person name="Jeffries C.D."/>
            <person name="Detter J.C."/>
            <person name="Rohde M."/>
            <person name="Brambilla E."/>
            <person name="Spring S."/>
            <person name="Goker M."/>
            <person name="Sikorski J."/>
            <person name="Woyke T."/>
            <person name="Bristow J."/>
            <person name="Eisen J.A."/>
            <person name="Markowitz V."/>
            <person name="Hugenholtz P."/>
            <person name="Klenk H.P."/>
            <person name="Kyrpides N.C."/>
        </authorList>
    </citation>
    <scope>NUCLEOTIDE SEQUENCE [LARGE SCALE GENOMIC DNA]</scope>
    <source>
        <strain evidence="3">DSM 11293 / JCM 15392 / SEBR 4228</strain>
    </source>
</reference>
<keyword evidence="3" id="KW-1185">Reference proteome</keyword>
<dbReference type="KEGG" id="ssm:Spirs_4213"/>
<gene>
    <name evidence="2" type="ordered locus">Spirs_4213</name>
</gene>
<accession>E1R9W8</accession>
<organism evidence="2 3">
    <name type="scientific">Sediminispirochaeta smaragdinae (strain DSM 11293 / JCM 15392 / SEBR 4228)</name>
    <name type="common">Spirochaeta smaragdinae</name>
    <dbReference type="NCBI Taxonomy" id="573413"/>
    <lineage>
        <taxon>Bacteria</taxon>
        <taxon>Pseudomonadati</taxon>
        <taxon>Spirochaetota</taxon>
        <taxon>Spirochaetia</taxon>
        <taxon>Spirochaetales</taxon>
        <taxon>Spirochaetaceae</taxon>
        <taxon>Sediminispirochaeta</taxon>
    </lineage>
</organism>
<feature type="active site" evidence="1">
    <location>
        <position position="53"/>
    </location>
</feature>
<sequence length="302" mass="34604">MHKRSYKFKKMDAFATEYSDGNPAGTIWLTAKQDINESQMQKLAKELKGFVSEVGYIHKIEEEKYGLRYYSSEREVNFCGHATIALMYELFKTEQSLIDKDTIKIITNNGELDVENRIKSNDAVFIMSPSPKEFAGLPTIEEVSASLHISNDSVYSQLPIKLIDAGLRTLIVPILSLETIIRIEPDVNQLSEFCVDNEIDIIEVFTKETAKMENDYRVRVFAPRFGYLEDPATGSGNSALGYYLMSNNMWDKGMLRLEQNNSMERFNLIQLQRKEDSNKNQRVLFGGGAIKRIEGEYHLYTE</sequence>
<dbReference type="NCBIfam" id="TIGR00654">
    <property type="entry name" value="PhzF_family"/>
    <property type="match status" value="1"/>
</dbReference>
<evidence type="ECO:0000313" key="3">
    <source>
        <dbReference type="Proteomes" id="UP000002318"/>
    </source>
</evidence>
<dbReference type="Proteomes" id="UP000002318">
    <property type="component" value="Chromosome"/>
</dbReference>
<name>E1R9W8_SEDSS</name>
<dbReference type="InterPro" id="IPR003719">
    <property type="entry name" value="Phenazine_PhzF-like"/>
</dbReference>
<dbReference type="GO" id="GO:0016853">
    <property type="term" value="F:isomerase activity"/>
    <property type="evidence" value="ECO:0007669"/>
    <property type="project" value="TreeGrafter"/>
</dbReference>
<protein>
    <submittedName>
        <fullName evidence="2">Phenazine biosynthesis protein PhzF family</fullName>
    </submittedName>
</protein>
<evidence type="ECO:0000313" key="2">
    <source>
        <dbReference type="EMBL" id="ADK83287.1"/>
    </source>
</evidence>
<dbReference type="STRING" id="573413.Spirs_4213"/>
<evidence type="ECO:0000256" key="1">
    <source>
        <dbReference type="PIRSR" id="PIRSR016184-1"/>
    </source>
</evidence>
<dbReference type="eggNOG" id="COG0384">
    <property type="taxonomic scope" value="Bacteria"/>
</dbReference>
<dbReference type="PANTHER" id="PTHR13774">
    <property type="entry name" value="PHENAZINE BIOSYNTHESIS PROTEIN"/>
    <property type="match status" value="1"/>
</dbReference>
<proteinExistence type="predicted"/>
<dbReference type="SUPFAM" id="SSF54506">
    <property type="entry name" value="Diaminopimelate epimerase-like"/>
    <property type="match status" value="1"/>
</dbReference>
<dbReference type="RefSeq" id="WP_013256743.1">
    <property type="nucleotide sequence ID" value="NC_014364.1"/>
</dbReference>
<dbReference type="EMBL" id="CP002116">
    <property type="protein sequence ID" value="ADK83287.1"/>
    <property type="molecule type" value="Genomic_DNA"/>
</dbReference>
<dbReference type="HOGENOM" id="CLU_048756_0_2_12"/>
<dbReference type="Gene3D" id="3.10.310.10">
    <property type="entry name" value="Diaminopimelate Epimerase, Chain A, domain 1"/>
    <property type="match status" value="2"/>
</dbReference>
<dbReference type="Pfam" id="PF02567">
    <property type="entry name" value="PhzC-PhzF"/>
    <property type="match status" value="1"/>
</dbReference>
<dbReference type="PIRSF" id="PIRSF016184">
    <property type="entry name" value="PhzC_PhzF"/>
    <property type="match status" value="1"/>
</dbReference>